<accession>A0A3M7MCM9</accession>
<evidence type="ECO:0000313" key="3">
    <source>
        <dbReference type="Proteomes" id="UP000265663"/>
    </source>
</evidence>
<protein>
    <submittedName>
        <fullName evidence="2">Glutathione s-transferase</fullName>
    </submittedName>
</protein>
<sequence>MPRPDLEFLGIGYRRIPVISIGKDVYCDTHLIFSKLETLYPNSTLTPPTPSGAGIRKLFESWTADGGIFANAVKMMPYWQEEGFLTNEKIIVDRQKLMGRKFTPEIMEAGRPDAAQHLRQAFDMLECTFLADGRDWILDTKEPSLADIDAIWPFVWLMVDPRMKDSLPIKHFNADKYPKVFAWVERFVAEVERKKKELGKTTVLDSNSMGQRILGTASSPEHVSFIDDDMLGLKQGDDVKVFPSDYGQMGKTVGAIVGLTADEVVIRSSQGVFMHFPRWNYTIKKVPSKSMI</sequence>
<evidence type="ECO:0000259" key="1">
    <source>
        <dbReference type="Pfam" id="PF25907"/>
    </source>
</evidence>
<reference evidence="2 3" key="1">
    <citation type="journal article" date="2014" name="PLoS ONE">
        <title>De novo Genome Assembly of the Fungal Plant Pathogen Pyrenophora semeniperda.</title>
        <authorList>
            <person name="Soliai M.M."/>
            <person name="Meyer S.E."/>
            <person name="Udall J.A."/>
            <person name="Elzinga D.E."/>
            <person name="Hermansen R.A."/>
            <person name="Bodily P.M."/>
            <person name="Hart A.A."/>
            <person name="Coleman C.E."/>
        </authorList>
    </citation>
    <scope>NUCLEOTIDE SEQUENCE [LARGE SCALE GENOMIC DNA]</scope>
    <source>
        <strain evidence="2 3">CCB06</strain>
        <tissue evidence="2">Mycelium</tissue>
    </source>
</reference>
<dbReference type="EMBL" id="KE747829">
    <property type="protein sequence ID" value="RMZ72237.1"/>
    <property type="molecule type" value="Genomic_DNA"/>
</dbReference>
<dbReference type="InterPro" id="IPR058268">
    <property type="entry name" value="DUF7962"/>
</dbReference>
<dbReference type="InterPro" id="IPR036282">
    <property type="entry name" value="Glutathione-S-Trfase_C_sf"/>
</dbReference>
<dbReference type="Proteomes" id="UP000265663">
    <property type="component" value="Unassembled WGS sequence"/>
</dbReference>
<dbReference type="OrthoDB" id="202840at2759"/>
<dbReference type="Pfam" id="PF25907">
    <property type="entry name" value="DUF7962"/>
    <property type="match status" value="1"/>
</dbReference>
<evidence type="ECO:0000313" key="2">
    <source>
        <dbReference type="EMBL" id="RMZ72237.1"/>
    </source>
</evidence>
<name>A0A3M7MCM9_9PLEO</name>
<dbReference type="SUPFAM" id="SSF47616">
    <property type="entry name" value="GST C-terminal domain-like"/>
    <property type="match status" value="1"/>
</dbReference>
<feature type="domain" description="DUF7962" evidence="1">
    <location>
        <begin position="81"/>
        <end position="194"/>
    </location>
</feature>
<organism evidence="2 3">
    <name type="scientific">Pyrenophora seminiperda CCB06</name>
    <dbReference type="NCBI Taxonomy" id="1302712"/>
    <lineage>
        <taxon>Eukaryota</taxon>
        <taxon>Fungi</taxon>
        <taxon>Dikarya</taxon>
        <taxon>Ascomycota</taxon>
        <taxon>Pezizomycotina</taxon>
        <taxon>Dothideomycetes</taxon>
        <taxon>Pleosporomycetidae</taxon>
        <taxon>Pleosporales</taxon>
        <taxon>Pleosporineae</taxon>
        <taxon>Pleosporaceae</taxon>
        <taxon>Pyrenophora</taxon>
    </lineage>
</organism>
<keyword evidence="2" id="KW-0808">Transferase</keyword>
<dbReference type="Gene3D" id="1.20.1050.10">
    <property type="match status" value="1"/>
</dbReference>
<proteinExistence type="predicted"/>
<dbReference type="GO" id="GO:0016740">
    <property type="term" value="F:transferase activity"/>
    <property type="evidence" value="ECO:0007669"/>
    <property type="project" value="UniProtKB-KW"/>
</dbReference>
<keyword evidence="3" id="KW-1185">Reference proteome</keyword>
<dbReference type="Gene3D" id="3.40.30.110">
    <property type="match status" value="2"/>
</dbReference>
<gene>
    <name evidence="2" type="ORF">GMOD_00007248</name>
</gene>
<dbReference type="AlphaFoldDB" id="A0A3M7MCM9"/>